<keyword evidence="2" id="KW-1185">Reference proteome</keyword>
<dbReference type="Proteomes" id="UP000077755">
    <property type="component" value="Chromosome 3"/>
</dbReference>
<organism evidence="1 2">
    <name type="scientific">Daucus carota subsp. sativus</name>
    <name type="common">Carrot</name>
    <dbReference type="NCBI Taxonomy" id="79200"/>
    <lineage>
        <taxon>Eukaryota</taxon>
        <taxon>Viridiplantae</taxon>
        <taxon>Streptophyta</taxon>
        <taxon>Embryophyta</taxon>
        <taxon>Tracheophyta</taxon>
        <taxon>Spermatophyta</taxon>
        <taxon>Magnoliopsida</taxon>
        <taxon>eudicotyledons</taxon>
        <taxon>Gunneridae</taxon>
        <taxon>Pentapetalae</taxon>
        <taxon>asterids</taxon>
        <taxon>campanulids</taxon>
        <taxon>Apiales</taxon>
        <taxon>Apiaceae</taxon>
        <taxon>Apioideae</taxon>
        <taxon>Scandiceae</taxon>
        <taxon>Daucinae</taxon>
        <taxon>Daucus</taxon>
        <taxon>Daucus sect. Daucus</taxon>
    </lineage>
</organism>
<reference evidence="1" key="2">
    <citation type="submission" date="2022-03" db="EMBL/GenBank/DDBJ databases">
        <title>Draft title - Genomic analysis of global carrot germplasm unveils the trajectory of domestication and the origin of high carotenoid orange carrot.</title>
        <authorList>
            <person name="Iorizzo M."/>
            <person name="Ellison S."/>
            <person name="Senalik D."/>
            <person name="Macko-Podgorni A."/>
            <person name="Grzebelus D."/>
            <person name="Bostan H."/>
            <person name="Rolling W."/>
            <person name="Curaba J."/>
            <person name="Simon P."/>
        </authorList>
    </citation>
    <scope>NUCLEOTIDE SEQUENCE</scope>
    <source>
        <tissue evidence="1">Leaf</tissue>
    </source>
</reference>
<dbReference type="Pfam" id="PF24046">
    <property type="entry name" value="At4g08330"/>
    <property type="match status" value="1"/>
</dbReference>
<protein>
    <submittedName>
        <fullName evidence="1">Uncharacterized protein</fullName>
    </submittedName>
</protein>
<dbReference type="EMBL" id="CP093345">
    <property type="protein sequence ID" value="WOG91609.1"/>
    <property type="molecule type" value="Genomic_DNA"/>
</dbReference>
<reference evidence="1" key="1">
    <citation type="journal article" date="2016" name="Nat. Genet.">
        <title>A high-quality carrot genome assembly provides new insights into carotenoid accumulation and asterid genome evolution.</title>
        <authorList>
            <person name="Iorizzo M."/>
            <person name="Ellison S."/>
            <person name="Senalik D."/>
            <person name="Zeng P."/>
            <person name="Satapoomin P."/>
            <person name="Huang J."/>
            <person name="Bowman M."/>
            <person name="Iovene M."/>
            <person name="Sanseverino W."/>
            <person name="Cavagnaro P."/>
            <person name="Yildiz M."/>
            <person name="Macko-Podgorni A."/>
            <person name="Moranska E."/>
            <person name="Grzebelus E."/>
            <person name="Grzebelus D."/>
            <person name="Ashrafi H."/>
            <person name="Zheng Z."/>
            <person name="Cheng S."/>
            <person name="Spooner D."/>
            <person name="Van Deynze A."/>
            <person name="Simon P."/>
        </authorList>
    </citation>
    <scope>NUCLEOTIDE SEQUENCE</scope>
    <source>
        <tissue evidence="1">Leaf</tissue>
    </source>
</reference>
<dbReference type="PANTHER" id="PTHR33674">
    <property type="entry name" value="METHIONINE-S-OXIDE REDUCTASE"/>
    <property type="match status" value="1"/>
</dbReference>
<proteinExistence type="predicted"/>
<gene>
    <name evidence="1" type="ORF">DCAR_0310858</name>
</gene>
<dbReference type="InterPro" id="IPR045282">
    <property type="entry name" value="At4g08330-like"/>
</dbReference>
<dbReference type="KEGG" id="dcr:108210734"/>
<name>A0AAF0WL66_DAUCS</name>
<dbReference type="PANTHER" id="PTHR33674:SF8">
    <property type="entry name" value="OS01G0833400 PROTEIN"/>
    <property type="match status" value="1"/>
</dbReference>
<evidence type="ECO:0000313" key="1">
    <source>
        <dbReference type="EMBL" id="WOG91609.1"/>
    </source>
</evidence>
<accession>A0AAF0WL66</accession>
<evidence type="ECO:0000313" key="2">
    <source>
        <dbReference type="Proteomes" id="UP000077755"/>
    </source>
</evidence>
<sequence length="169" mass="18900">MFDFQADDDVLYQQLPSSLPRVPHVDYSCGSCGYELNLNSCNRNASITGCQYAKSIKRRTISFYSVDESKFIQINQLRCKPYFASKRSWGLFRRRTKLLCGKCRKLIGVAYDGDGNSPGSSFRSTDSTPWDGISGNKTYDIKITALQPSQVLEKAAAASDHLPINFTVC</sequence>
<dbReference type="AlphaFoldDB" id="A0AAF0WL66"/>